<name>A0A7J5TG95_9BIFI</name>
<feature type="domain" description="ABC transmembrane type-1" evidence="8">
    <location>
        <begin position="77"/>
        <end position="257"/>
    </location>
</feature>
<dbReference type="Proteomes" id="UP000429211">
    <property type="component" value="Unassembled WGS sequence"/>
</dbReference>
<evidence type="ECO:0000313" key="9">
    <source>
        <dbReference type="EMBL" id="KAB7458849.1"/>
    </source>
</evidence>
<comment type="caution">
    <text evidence="9">The sequence shown here is derived from an EMBL/GenBank/DDBJ whole genome shotgun (WGS) entry which is preliminary data.</text>
</comment>
<sequence length="275" mass="29551">MIMPRVKKIVPKVLLALPVPVLVVILWSQGVKYGWTLPFDIRLARVPSPTTVMRRIADLAFGGYFDDPYSAMLWKHTYASLVRVFSGFGLAALIGVPLGVLMGRSKIASAMLEPTINLIRPIPVTAWVPLTLIMIGIGDRSTIFLVFLAALFPIILNTVTAVEQVPERLLEAAAMLGTSKGKALWKVVFPAALPGIIGGLRVAVGLAWALLVVGEMTGITVGLGAMITEAKNVSKTDLIVAGMFIIGILGFLSDRLIVWIVKLVAHGRPILPTAK</sequence>
<dbReference type="GO" id="GO:0042918">
    <property type="term" value="P:alkanesulfonate transmembrane transport"/>
    <property type="evidence" value="ECO:0007669"/>
    <property type="project" value="UniProtKB-ARBA"/>
</dbReference>
<evidence type="ECO:0000256" key="3">
    <source>
        <dbReference type="ARBA" id="ARBA00022475"/>
    </source>
</evidence>
<dbReference type="PROSITE" id="PS50928">
    <property type="entry name" value="ABC_TM1"/>
    <property type="match status" value="1"/>
</dbReference>
<dbReference type="FunFam" id="1.10.3720.10:FF:000003">
    <property type="entry name" value="Aliphatic sulfonate ABC transporter permease"/>
    <property type="match status" value="1"/>
</dbReference>
<accession>A0A7J5TG95</accession>
<dbReference type="Pfam" id="PF00528">
    <property type="entry name" value="BPD_transp_1"/>
    <property type="match status" value="1"/>
</dbReference>
<reference evidence="9 10" key="1">
    <citation type="journal article" date="2019" name="Nat. Med.">
        <title>A library of human gut bacterial isolates paired with longitudinal multiomics data enables mechanistic microbiome research.</title>
        <authorList>
            <person name="Poyet M."/>
            <person name="Groussin M."/>
            <person name="Gibbons S.M."/>
            <person name="Avila-Pacheco J."/>
            <person name="Jiang X."/>
            <person name="Kearney S.M."/>
            <person name="Perrotta A.R."/>
            <person name="Berdy B."/>
            <person name="Zhao S."/>
            <person name="Lieberman T.D."/>
            <person name="Swanson P.K."/>
            <person name="Smith M."/>
            <person name="Roesemann S."/>
            <person name="Alexander J.E."/>
            <person name="Rich S.A."/>
            <person name="Livny J."/>
            <person name="Vlamakis H."/>
            <person name="Clish C."/>
            <person name="Bullock K."/>
            <person name="Deik A."/>
            <person name="Scott J."/>
            <person name="Pierce K.A."/>
            <person name="Xavier R.J."/>
            <person name="Alm E.J."/>
        </authorList>
    </citation>
    <scope>NUCLEOTIDE SEQUENCE [LARGE SCALE GENOMIC DNA]</scope>
    <source>
        <strain evidence="9 10">BIOML-A2</strain>
    </source>
</reference>
<dbReference type="PANTHER" id="PTHR30151:SF0">
    <property type="entry name" value="ABC TRANSPORTER PERMEASE PROTEIN MJ0413-RELATED"/>
    <property type="match status" value="1"/>
</dbReference>
<dbReference type="OMA" id="PVPPVSW"/>
<gene>
    <name evidence="9" type="ORF">GBB04_10625</name>
</gene>
<dbReference type="AlphaFoldDB" id="A0A7J5TG95"/>
<keyword evidence="4 7" id="KW-0812">Transmembrane</keyword>
<evidence type="ECO:0000256" key="4">
    <source>
        <dbReference type="ARBA" id="ARBA00022692"/>
    </source>
</evidence>
<dbReference type="Gene3D" id="1.10.3720.10">
    <property type="entry name" value="MetI-like"/>
    <property type="match status" value="1"/>
</dbReference>
<feature type="transmembrane region" description="Helical" evidence="7">
    <location>
        <begin position="238"/>
        <end position="261"/>
    </location>
</feature>
<keyword evidence="5 7" id="KW-1133">Transmembrane helix</keyword>
<evidence type="ECO:0000259" key="8">
    <source>
        <dbReference type="PROSITE" id="PS50928"/>
    </source>
</evidence>
<dbReference type="InterPro" id="IPR000515">
    <property type="entry name" value="MetI-like"/>
</dbReference>
<dbReference type="SUPFAM" id="SSF161098">
    <property type="entry name" value="MetI-like"/>
    <property type="match status" value="1"/>
</dbReference>
<dbReference type="InterPro" id="IPR035906">
    <property type="entry name" value="MetI-like_sf"/>
</dbReference>
<dbReference type="EMBL" id="WDPD01000017">
    <property type="protein sequence ID" value="KAB7458849.1"/>
    <property type="molecule type" value="Genomic_DNA"/>
</dbReference>
<comment type="subcellular location">
    <subcellularLocation>
        <location evidence="1 7">Cell membrane</location>
        <topology evidence="1 7">Multi-pass membrane protein</topology>
    </subcellularLocation>
</comment>
<evidence type="ECO:0000256" key="7">
    <source>
        <dbReference type="RuleBase" id="RU363032"/>
    </source>
</evidence>
<evidence type="ECO:0000256" key="6">
    <source>
        <dbReference type="ARBA" id="ARBA00023136"/>
    </source>
</evidence>
<dbReference type="CDD" id="cd06261">
    <property type="entry name" value="TM_PBP2"/>
    <property type="match status" value="1"/>
</dbReference>
<evidence type="ECO:0000313" key="10">
    <source>
        <dbReference type="Proteomes" id="UP000429211"/>
    </source>
</evidence>
<feature type="transmembrane region" description="Helical" evidence="7">
    <location>
        <begin position="115"/>
        <end position="137"/>
    </location>
</feature>
<evidence type="ECO:0000256" key="2">
    <source>
        <dbReference type="ARBA" id="ARBA00022448"/>
    </source>
</evidence>
<feature type="transmembrane region" description="Helical" evidence="7">
    <location>
        <begin position="143"/>
        <end position="162"/>
    </location>
</feature>
<dbReference type="PANTHER" id="PTHR30151">
    <property type="entry name" value="ALKANE SULFONATE ABC TRANSPORTER-RELATED, MEMBRANE SUBUNIT"/>
    <property type="match status" value="1"/>
</dbReference>
<feature type="transmembrane region" description="Helical" evidence="7">
    <location>
        <begin position="206"/>
        <end position="226"/>
    </location>
</feature>
<feature type="transmembrane region" description="Helical" evidence="7">
    <location>
        <begin position="183"/>
        <end position="200"/>
    </location>
</feature>
<proteinExistence type="inferred from homology"/>
<keyword evidence="6 7" id="KW-0472">Membrane</keyword>
<keyword evidence="2 7" id="KW-0813">Transport</keyword>
<dbReference type="GO" id="GO:0005886">
    <property type="term" value="C:plasma membrane"/>
    <property type="evidence" value="ECO:0007669"/>
    <property type="project" value="UniProtKB-SubCell"/>
</dbReference>
<evidence type="ECO:0000256" key="1">
    <source>
        <dbReference type="ARBA" id="ARBA00004651"/>
    </source>
</evidence>
<dbReference type="RefSeq" id="WP_003838432.1">
    <property type="nucleotide sequence ID" value="NZ_CACRSP010000007.1"/>
</dbReference>
<evidence type="ECO:0000256" key="5">
    <source>
        <dbReference type="ARBA" id="ARBA00022989"/>
    </source>
</evidence>
<feature type="transmembrane region" description="Helical" evidence="7">
    <location>
        <begin position="81"/>
        <end position="103"/>
    </location>
</feature>
<comment type="similarity">
    <text evidence="7">Belongs to the binding-protein-dependent transport system permease family.</text>
</comment>
<organism evidence="9 10">
    <name type="scientific">Bifidobacterium dentium</name>
    <dbReference type="NCBI Taxonomy" id="1689"/>
    <lineage>
        <taxon>Bacteria</taxon>
        <taxon>Bacillati</taxon>
        <taxon>Actinomycetota</taxon>
        <taxon>Actinomycetes</taxon>
        <taxon>Bifidobacteriales</taxon>
        <taxon>Bifidobacteriaceae</taxon>
        <taxon>Bifidobacterium</taxon>
    </lineage>
</organism>
<protein>
    <submittedName>
        <fullName evidence="9">ABC transporter permease</fullName>
    </submittedName>
</protein>
<keyword evidence="3" id="KW-1003">Cell membrane</keyword>